<dbReference type="PROSITE" id="PS51257">
    <property type="entry name" value="PROKAR_LIPOPROTEIN"/>
    <property type="match status" value="1"/>
</dbReference>
<dbReference type="InterPro" id="IPR049712">
    <property type="entry name" value="Poly_export"/>
</dbReference>
<dbReference type="PANTHER" id="PTHR33619:SF3">
    <property type="entry name" value="POLYSACCHARIDE EXPORT PROTEIN GFCE-RELATED"/>
    <property type="match status" value="1"/>
</dbReference>
<comment type="caution">
    <text evidence="5">The sequence shown here is derived from an EMBL/GenBank/DDBJ whole genome shotgun (WGS) entry which is preliminary data.</text>
</comment>
<accession>A0ABS7J3U7</accession>
<dbReference type="Pfam" id="PF02563">
    <property type="entry name" value="Poly_export"/>
    <property type="match status" value="1"/>
</dbReference>
<dbReference type="Gene3D" id="3.30.1950.10">
    <property type="entry name" value="wza like domain"/>
    <property type="match status" value="1"/>
</dbReference>
<keyword evidence="1 2" id="KW-0732">Signal</keyword>
<protein>
    <submittedName>
        <fullName evidence="5">Polysaccharide export protein</fullName>
    </submittedName>
</protein>
<dbReference type="InterPro" id="IPR019554">
    <property type="entry name" value="Soluble_ligand-bd"/>
</dbReference>
<dbReference type="Proteomes" id="UP000755104">
    <property type="component" value="Unassembled WGS sequence"/>
</dbReference>
<evidence type="ECO:0000313" key="6">
    <source>
        <dbReference type="Proteomes" id="UP000755104"/>
    </source>
</evidence>
<feature type="chain" id="PRO_5045364957" evidence="2">
    <location>
        <begin position="20"/>
        <end position="376"/>
    </location>
</feature>
<feature type="signal peptide" evidence="2">
    <location>
        <begin position="1"/>
        <end position="19"/>
    </location>
</feature>
<evidence type="ECO:0000259" key="4">
    <source>
        <dbReference type="Pfam" id="PF10531"/>
    </source>
</evidence>
<feature type="domain" description="Soluble ligand binding" evidence="4">
    <location>
        <begin position="178"/>
        <end position="212"/>
    </location>
</feature>
<evidence type="ECO:0000256" key="1">
    <source>
        <dbReference type="ARBA" id="ARBA00022729"/>
    </source>
</evidence>
<evidence type="ECO:0000259" key="3">
    <source>
        <dbReference type="Pfam" id="PF02563"/>
    </source>
</evidence>
<dbReference type="Pfam" id="PF10531">
    <property type="entry name" value="SLBB"/>
    <property type="match status" value="1"/>
</dbReference>
<keyword evidence="6" id="KW-1185">Reference proteome</keyword>
<name>A0ABS7J3U7_9SPHN</name>
<reference evidence="5 6" key="1">
    <citation type="submission" date="2021-08" db="EMBL/GenBank/DDBJ databases">
        <title>Comparative Genomics Analysis of the Genus Qipengyuania Reveals Extensive Genetic Diversity and Metabolic Versatility, Including the Description of Fifteen Novel Species.</title>
        <authorList>
            <person name="Liu Y."/>
        </authorList>
    </citation>
    <scope>NUCLEOTIDE SEQUENCE [LARGE SCALE GENOMIC DNA]</scope>
    <source>
        <strain evidence="5 6">6D47A</strain>
    </source>
</reference>
<gene>
    <name evidence="5" type="ORF">K3174_05620</name>
</gene>
<organism evidence="5 6">
    <name type="scientific">Qipengyuania qiaonensis</name>
    <dbReference type="NCBI Taxonomy" id="2867240"/>
    <lineage>
        <taxon>Bacteria</taxon>
        <taxon>Pseudomonadati</taxon>
        <taxon>Pseudomonadota</taxon>
        <taxon>Alphaproteobacteria</taxon>
        <taxon>Sphingomonadales</taxon>
        <taxon>Erythrobacteraceae</taxon>
        <taxon>Qipengyuania</taxon>
    </lineage>
</organism>
<dbReference type="InterPro" id="IPR003715">
    <property type="entry name" value="Poly_export_N"/>
</dbReference>
<evidence type="ECO:0000313" key="5">
    <source>
        <dbReference type="EMBL" id="MBX7482000.1"/>
    </source>
</evidence>
<dbReference type="RefSeq" id="WP_221556509.1">
    <property type="nucleotide sequence ID" value="NZ_JAIGNO010000002.1"/>
</dbReference>
<proteinExistence type="predicted"/>
<dbReference type="PANTHER" id="PTHR33619">
    <property type="entry name" value="POLYSACCHARIDE EXPORT PROTEIN GFCE-RELATED"/>
    <property type="match status" value="1"/>
</dbReference>
<feature type="domain" description="Polysaccharide export protein N-terminal" evidence="3">
    <location>
        <begin position="73"/>
        <end position="167"/>
    </location>
</feature>
<dbReference type="EMBL" id="JAIGNO010000002">
    <property type="protein sequence ID" value="MBX7482000.1"/>
    <property type="molecule type" value="Genomic_DNA"/>
</dbReference>
<dbReference type="Gene3D" id="3.10.560.10">
    <property type="entry name" value="Outer membrane lipoprotein wza domain like"/>
    <property type="match status" value="2"/>
</dbReference>
<sequence length="376" mass="39684">MKLKLLLSTFALISLGACSTLPSSGPTGSQITDTALEAQVDGASIDIVPVDSIADVPPVAAPIAWQLPDYDPPPSDMIGPGDVLSVTVFEAGVALFGGNGASAGLAGGFDPAVRAQTLPPRRVDDNGMIDIPYVGAIQVAGSTAADVQAKIRNGLRSLSQDPQVLVSREQVIGNSIIIAGEVAQPGRLVLQTNRETMSDVVALAGGYRGEAKNLTLLIERGDDLARLRLSDVLAGTYESIRAYPGDRLTILAEPMLYSVLGASGRVQQIPFVREHMNVIEAIAAAGGPDGNTGDPEAVFLFRYTGPDKTQPTVYHFNLMRAPTFFLAQRFALRDDDILYFGNSESNQPRKLIQTIGQLFSPIVTATAVANNINSGN</sequence>
<evidence type="ECO:0000256" key="2">
    <source>
        <dbReference type="SAM" id="SignalP"/>
    </source>
</evidence>